<dbReference type="Pfam" id="PF02837">
    <property type="entry name" value="Glyco_hydro_2_N"/>
    <property type="match status" value="1"/>
</dbReference>
<dbReference type="Gene3D" id="2.60.40.10">
    <property type="entry name" value="Immunoglobulins"/>
    <property type="match status" value="3"/>
</dbReference>
<dbReference type="Pfam" id="PF02836">
    <property type="entry name" value="Glyco_hydro_2_C"/>
    <property type="match status" value="1"/>
</dbReference>
<keyword evidence="2" id="KW-0378">Hydrolase</keyword>
<evidence type="ECO:0000259" key="7">
    <source>
        <dbReference type="Pfam" id="PF16355"/>
    </source>
</evidence>
<dbReference type="Pfam" id="PF16355">
    <property type="entry name" value="DUF4982"/>
    <property type="match status" value="1"/>
</dbReference>
<keyword evidence="10" id="KW-1185">Reference proteome</keyword>
<dbReference type="Gene3D" id="3.20.20.80">
    <property type="entry name" value="Glycosidases"/>
    <property type="match status" value="1"/>
</dbReference>
<evidence type="ECO:0000313" key="9">
    <source>
        <dbReference type="EMBL" id="OCT12828.1"/>
    </source>
</evidence>
<dbReference type="Pfam" id="PF00703">
    <property type="entry name" value="Glyco_hydro_2"/>
    <property type="match status" value="1"/>
</dbReference>
<evidence type="ECO:0000259" key="8">
    <source>
        <dbReference type="Pfam" id="PF18565"/>
    </source>
</evidence>
<evidence type="ECO:0000256" key="2">
    <source>
        <dbReference type="ARBA" id="ARBA00022801"/>
    </source>
</evidence>
<protein>
    <submittedName>
        <fullName evidence="9">Beta-galactosidase</fullName>
    </submittedName>
</protein>
<name>A0A1C0ZXM0_9BACL</name>
<dbReference type="EMBL" id="LYPC01000026">
    <property type="protein sequence ID" value="OCT12828.1"/>
    <property type="molecule type" value="Genomic_DNA"/>
</dbReference>
<feature type="domain" description="Glycosyl hydrolases family 2 sugar binding" evidence="6">
    <location>
        <begin position="58"/>
        <end position="153"/>
    </location>
</feature>
<dbReference type="OrthoDB" id="9762066at2"/>
<dbReference type="GO" id="GO:0005975">
    <property type="term" value="P:carbohydrate metabolic process"/>
    <property type="evidence" value="ECO:0007669"/>
    <property type="project" value="InterPro"/>
</dbReference>
<evidence type="ECO:0000256" key="3">
    <source>
        <dbReference type="ARBA" id="ARBA00023295"/>
    </source>
</evidence>
<dbReference type="Pfam" id="PF18565">
    <property type="entry name" value="Glyco_hydro2_C5"/>
    <property type="match status" value="1"/>
</dbReference>
<dbReference type="InterPro" id="IPR051913">
    <property type="entry name" value="GH2_Domain-Containing"/>
</dbReference>
<accession>A0A1C0ZXM0</accession>
<reference evidence="10" key="1">
    <citation type="submission" date="2016-05" db="EMBL/GenBank/DDBJ databases">
        <title>Paenibacillus oryzae. sp. nov., isolated from the rice root.</title>
        <authorList>
            <person name="Zhang J."/>
            <person name="Zhang X."/>
        </authorList>
    </citation>
    <scope>NUCLEOTIDE SEQUENCE [LARGE SCALE GENOMIC DNA]</scope>
    <source>
        <strain evidence="10">KCTC13222</strain>
    </source>
</reference>
<comment type="similarity">
    <text evidence="1">Belongs to the glycosyl hydrolase 2 family.</text>
</comment>
<feature type="domain" description="Glycoside hydrolase family 2 catalytic" evidence="5">
    <location>
        <begin position="274"/>
        <end position="426"/>
    </location>
</feature>
<evidence type="ECO:0000256" key="1">
    <source>
        <dbReference type="ARBA" id="ARBA00007401"/>
    </source>
</evidence>
<dbReference type="Proteomes" id="UP000093309">
    <property type="component" value="Unassembled WGS sequence"/>
</dbReference>
<dbReference type="InterPro" id="IPR023232">
    <property type="entry name" value="Glyco_hydro_2_AS"/>
</dbReference>
<dbReference type="GO" id="GO:0004553">
    <property type="term" value="F:hydrolase activity, hydrolyzing O-glycosyl compounds"/>
    <property type="evidence" value="ECO:0007669"/>
    <property type="project" value="InterPro"/>
</dbReference>
<dbReference type="InterPro" id="IPR017853">
    <property type="entry name" value="GH"/>
</dbReference>
<organism evidence="9 10">
    <name type="scientific">Paenibacillus pectinilyticus</name>
    <dbReference type="NCBI Taxonomy" id="512399"/>
    <lineage>
        <taxon>Bacteria</taxon>
        <taxon>Bacillati</taxon>
        <taxon>Bacillota</taxon>
        <taxon>Bacilli</taxon>
        <taxon>Bacillales</taxon>
        <taxon>Paenibacillaceae</taxon>
        <taxon>Paenibacillus</taxon>
    </lineage>
</organism>
<dbReference type="InterPro" id="IPR006101">
    <property type="entry name" value="Glyco_hydro_2"/>
</dbReference>
<evidence type="ECO:0000313" key="10">
    <source>
        <dbReference type="Proteomes" id="UP000093309"/>
    </source>
</evidence>
<dbReference type="InterPro" id="IPR036156">
    <property type="entry name" value="Beta-gal/glucu_dom_sf"/>
</dbReference>
<gene>
    <name evidence="9" type="ORF">A8709_21050</name>
</gene>
<dbReference type="STRING" id="512399.A8709_21050"/>
<evidence type="ECO:0000259" key="4">
    <source>
        <dbReference type="Pfam" id="PF00703"/>
    </source>
</evidence>
<dbReference type="PROSITE" id="PS00608">
    <property type="entry name" value="GLYCOSYL_HYDROL_F2_2"/>
    <property type="match status" value="1"/>
</dbReference>
<feature type="domain" description="Glycoside hydrolase family 2" evidence="8">
    <location>
        <begin position="707"/>
        <end position="807"/>
    </location>
</feature>
<dbReference type="SUPFAM" id="SSF49303">
    <property type="entry name" value="beta-Galactosidase/glucuronidase domain"/>
    <property type="match status" value="1"/>
</dbReference>
<comment type="caution">
    <text evidence="9">The sequence shown here is derived from an EMBL/GenBank/DDBJ whole genome shotgun (WGS) entry which is preliminary data.</text>
</comment>
<evidence type="ECO:0000259" key="5">
    <source>
        <dbReference type="Pfam" id="PF02836"/>
    </source>
</evidence>
<dbReference type="InterPro" id="IPR032311">
    <property type="entry name" value="DUF4982"/>
</dbReference>
<dbReference type="InterPro" id="IPR006104">
    <property type="entry name" value="Glyco_hydro_2_N"/>
</dbReference>
<dbReference type="SUPFAM" id="SSF49785">
    <property type="entry name" value="Galactose-binding domain-like"/>
    <property type="match status" value="1"/>
</dbReference>
<evidence type="ECO:0000259" key="6">
    <source>
        <dbReference type="Pfam" id="PF02837"/>
    </source>
</evidence>
<dbReference type="PANTHER" id="PTHR42732:SF1">
    <property type="entry name" value="BETA-MANNOSIDASE"/>
    <property type="match status" value="1"/>
</dbReference>
<feature type="domain" description="DUF4982" evidence="7">
    <location>
        <begin position="634"/>
        <end position="692"/>
    </location>
</feature>
<dbReference type="InterPro" id="IPR008979">
    <property type="entry name" value="Galactose-bd-like_sf"/>
</dbReference>
<proteinExistence type="inferred from homology"/>
<dbReference type="SUPFAM" id="SSF51445">
    <property type="entry name" value="(Trans)glycosidases"/>
    <property type="match status" value="1"/>
</dbReference>
<sequence length="819" mass="90921">MFKENIDRSWEFVKGKPSVIPGMSQPGKIVHLPHDFTIETDTSPDAPGGQGTGYYGGGIGTYTKVLNVSEEHAGKRVLVEFDGSYMNTTVVLNGHTVARHHYGYTPFHADLTPYVKIGHPNRLSVTVNNAAQPNARWYTGSGLYRHVDLLCAPKMHIAPWGIFAHTSHIVDGTAFVIVETTVENHTADNTNLWVDIKFEKESCGSLAGVGRVKVHVPAGEKSVGQVKIAVENADIWDIDSPNLYKITAQLSDTETVLDRESTQFGIRTISVDTKNGFMLNGRTVKLKGGCVHHDNGILGAASFKDSEYRKMKIHKDNGYNAIRFAHNPMSRDLLDACDRLGLLVINEAFDVWVIEKNTHDYSQYFEENWKEDMKAFILRDRNHPSVIMWSTGNEVPERGGLSDGNKWSAKLAAYVRELDPTRLITHSLCSFFGGLDDDDSAKFYEGLFKQAMNGGGLQNLDTEFGRGIWGDYTETFAAPLDVVGYNYLNYHYENALDNYPNRVICGTESKPLEMDKYWHDVERLSHVIGDFNWTSHDYIGEAGLGKAEYVDQDEVTATSRSIHIANYPWRLASDSDFDLCGFERPQLAYRRIVWGSNETFIASRNPKNYGKSEVLGRWGWPECENEWSWEGHKGKPVVVDVYSAAEEVELILNGMSLGRQPAGRENRFTAKFNLTYEPGKLEAVSYTAGKEISTNILTSAGKPVGVRIKPDKRELIADGQSLSFAVVEVVDAEGRHVPTVEMKASAQVEGAAKLAAFGTGKPQTTENYTTGEFTSYQGRLLAIVRAGYEPGLSVLTVDVEGLGAVSIEIPVGNIFNYTT</sequence>
<feature type="domain" description="Glycoside hydrolase family 2 immunoglobulin-like beta-sandwich" evidence="4">
    <location>
        <begin position="166"/>
        <end position="267"/>
    </location>
</feature>
<dbReference type="RefSeq" id="WP_065854743.1">
    <property type="nucleotide sequence ID" value="NZ_LYPC01000026.1"/>
</dbReference>
<dbReference type="PANTHER" id="PTHR42732">
    <property type="entry name" value="BETA-GALACTOSIDASE"/>
    <property type="match status" value="1"/>
</dbReference>
<dbReference type="InterPro" id="IPR013783">
    <property type="entry name" value="Ig-like_fold"/>
</dbReference>
<dbReference type="InterPro" id="IPR006102">
    <property type="entry name" value="Ig-like_GH2"/>
</dbReference>
<dbReference type="InterPro" id="IPR006103">
    <property type="entry name" value="Glyco_hydro_2_cat"/>
</dbReference>
<dbReference type="PRINTS" id="PR00132">
    <property type="entry name" value="GLHYDRLASE2"/>
</dbReference>
<keyword evidence="3" id="KW-0326">Glycosidase</keyword>
<dbReference type="Gene3D" id="2.60.120.260">
    <property type="entry name" value="Galactose-binding domain-like"/>
    <property type="match status" value="1"/>
</dbReference>
<dbReference type="InterPro" id="IPR040605">
    <property type="entry name" value="Glyco_hydro2_dom5"/>
</dbReference>
<dbReference type="AlphaFoldDB" id="A0A1C0ZXM0"/>